<evidence type="ECO:0000256" key="1">
    <source>
        <dbReference type="ARBA" id="ARBA00008361"/>
    </source>
</evidence>
<evidence type="ECO:0000313" key="7">
    <source>
        <dbReference type="Proteomes" id="UP000092596"/>
    </source>
</evidence>
<dbReference type="PANTHER" id="PTHR44942:SF4">
    <property type="entry name" value="METHYLTRANSFERASE TYPE 11 DOMAIN-CONTAINING PROTEIN"/>
    <property type="match status" value="1"/>
</dbReference>
<accession>A0A1B0ZFV8</accession>
<dbReference type="GO" id="GO:0032259">
    <property type="term" value="P:methylation"/>
    <property type="evidence" value="ECO:0007669"/>
    <property type="project" value="UniProtKB-KW"/>
</dbReference>
<dbReference type="AlphaFoldDB" id="A0A1B0ZFV8"/>
<dbReference type="RefSeq" id="WP_065247173.1">
    <property type="nucleotide sequence ID" value="NZ_CP012117.1"/>
</dbReference>
<evidence type="ECO:0000259" key="5">
    <source>
        <dbReference type="Pfam" id="PF08241"/>
    </source>
</evidence>
<protein>
    <recommendedName>
        <fullName evidence="5">Methyltransferase type 11 domain-containing protein</fullName>
    </recommendedName>
</protein>
<dbReference type="PATRIC" id="fig|1630135.4.peg.256"/>
<feature type="region of interest" description="Disordered" evidence="4">
    <location>
        <begin position="1"/>
        <end position="31"/>
    </location>
</feature>
<evidence type="ECO:0000256" key="2">
    <source>
        <dbReference type="ARBA" id="ARBA00022603"/>
    </source>
</evidence>
<dbReference type="PANTHER" id="PTHR44942">
    <property type="entry name" value="METHYLTRANSF_11 DOMAIN-CONTAINING PROTEIN"/>
    <property type="match status" value="1"/>
</dbReference>
<dbReference type="Pfam" id="PF08241">
    <property type="entry name" value="Methyltransf_11"/>
    <property type="match status" value="1"/>
</dbReference>
<dbReference type="KEGG" id="dva:DAD186_02540"/>
<dbReference type="InterPro" id="IPR051052">
    <property type="entry name" value="Diverse_substrate_MTase"/>
</dbReference>
<dbReference type="STRING" id="1630135.DAD186_02540"/>
<reference evidence="6 7" key="1">
    <citation type="submission" date="2015-06" db="EMBL/GenBank/DDBJ databases">
        <title>Investigation of pathophysiology for high-risk pregnancy and development of treatment modality based on it.</title>
        <authorList>
            <person name="Kim B.-C."/>
            <person name="Lim S."/>
        </authorList>
    </citation>
    <scope>NUCLEOTIDE SEQUENCE [LARGE SCALE GENOMIC DNA]</scope>
    <source>
        <strain evidence="6 7">AD1-86</strain>
    </source>
</reference>
<name>A0A1B0ZFV8_9MICO</name>
<feature type="domain" description="Methyltransferase type 11" evidence="5">
    <location>
        <begin position="72"/>
        <end position="167"/>
    </location>
</feature>
<dbReference type="EMBL" id="CP012117">
    <property type="protein sequence ID" value="ANP26813.1"/>
    <property type="molecule type" value="Genomic_DNA"/>
</dbReference>
<keyword evidence="3" id="KW-0808">Transferase</keyword>
<dbReference type="Proteomes" id="UP000092596">
    <property type="component" value="Chromosome"/>
</dbReference>
<feature type="compositionally biased region" description="Basic and acidic residues" evidence="4">
    <location>
        <begin position="18"/>
        <end position="31"/>
    </location>
</feature>
<dbReference type="SUPFAM" id="SSF53335">
    <property type="entry name" value="S-adenosyl-L-methionine-dependent methyltransferases"/>
    <property type="match status" value="1"/>
</dbReference>
<comment type="similarity">
    <text evidence="1">Belongs to the methyltransferase superfamily.</text>
</comment>
<sequence length="279" mass="30548">MSTDDRRSVPGPIPNISGRDEPRYGSRERKEELAKGFLGEGAGYDEVRPGYPNGVLDAMLAAVGTAAYPRVVDLGAGTGKLALALAGRGCHVTALDTSESMLEVARTQAVAGQMAQRFEACVAPAEATTREAGSADLVTAAQAWHWFERDAVSAEVRRILAPGGVLALVWNTLDVSVPWVHRYSRIAHAGDVQREGFLPDVGEGLELVTRHVEHWGDARPTWDFVRLATTRSYYLTASEKIRAKVLDNLDWYLHEHLGHAPGSRISMPYRTDLFLYRPA</sequence>
<keyword evidence="2" id="KW-0489">Methyltransferase</keyword>
<evidence type="ECO:0000313" key="6">
    <source>
        <dbReference type="EMBL" id="ANP26813.1"/>
    </source>
</evidence>
<dbReference type="InterPro" id="IPR029063">
    <property type="entry name" value="SAM-dependent_MTases_sf"/>
</dbReference>
<gene>
    <name evidence="6" type="ORF">DAD186_02540</name>
</gene>
<evidence type="ECO:0000256" key="4">
    <source>
        <dbReference type="SAM" id="MobiDB-lite"/>
    </source>
</evidence>
<dbReference type="GO" id="GO:0008757">
    <property type="term" value="F:S-adenosylmethionine-dependent methyltransferase activity"/>
    <property type="evidence" value="ECO:0007669"/>
    <property type="project" value="InterPro"/>
</dbReference>
<proteinExistence type="inferred from homology"/>
<organism evidence="6 7">
    <name type="scientific">Dermabacter vaginalis</name>
    <dbReference type="NCBI Taxonomy" id="1630135"/>
    <lineage>
        <taxon>Bacteria</taxon>
        <taxon>Bacillati</taxon>
        <taxon>Actinomycetota</taxon>
        <taxon>Actinomycetes</taxon>
        <taxon>Micrococcales</taxon>
        <taxon>Dermabacteraceae</taxon>
        <taxon>Dermabacter</taxon>
    </lineage>
</organism>
<dbReference type="Gene3D" id="3.40.50.150">
    <property type="entry name" value="Vaccinia Virus protein VP39"/>
    <property type="match status" value="1"/>
</dbReference>
<dbReference type="CDD" id="cd02440">
    <property type="entry name" value="AdoMet_MTases"/>
    <property type="match status" value="1"/>
</dbReference>
<dbReference type="InterPro" id="IPR013216">
    <property type="entry name" value="Methyltransf_11"/>
</dbReference>
<evidence type="ECO:0000256" key="3">
    <source>
        <dbReference type="ARBA" id="ARBA00022679"/>
    </source>
</evidence>